<dbReference type="EMBL" id="CCRF01000096">
    <property type="protein sequence ID" value="CEE02998.1"/>
    <property type="molecule type" value="Genomic_DNA"/>
</dbReference>
<organism evidence="1 2">
    <name type="scientific">Caldibacillus thermoamylovorans</name>
    <dbReference type="NCBI Taxonomy" id="35841"/>
    <lineage>
        <taxon>Bacteria</taxon>
        <taxon>Bacillati</taxon>
        <taxon>Bacillota</taxon>
        <taxon>Bacilli</taxon>
        <taxon>Bacillales</taxon>
        <taxon>Bacillaceae</taxon>
        <taxon>Caldibacillus</taxon>
    </lineage>
</organism>
<dbReference type="AlphaFoldDB" id="A0A090J2W8"/>
<reference evidence="1 2" key="1">
    <citation type="submission" date="2014-07" db="EMBL/GenBank/DDBJ databases">
        <authorList>
            <person name="Wibberg Daniel"/>
        </authorList>
    </citation>
    <scope>NUCLEOTIDE SEQUENCE [LARGE SCALE GENOMIC DNA]</scope>
</reference>
<dbReference type="RefSeq" id="WP_051989185.1">
    <property type="nucleotide sequence ID" value="NZ_CCRF01000096.1"/>
</dbReference>
<keyword evidence="2" id="KW-1185">Reference proteome</keyword>
<sequence>MIEKSYFTPSEPIFNPFIVKANTSSKVSSLWQMRVKNRIAYNYSSTFTSIPQKYIVEEKRKSINLQKLKDLEKLEYNWNGNGAEPFTTEVLNNANYIYHNIIREPKIFPTGRKSIQFEYEKNNGDYLEFEIFHDRIEVYMEVSEEEKEITIPLINVVKKVNEVINEFFES</sequence>
<evidence type="ECO:0000313" key="1">
    <source>
        <dbReference type="EMBL" id="CEE02998.1"/>
    </source>
</evidence>
<name>A0A090J2W8_9BACI</name>
<protein>
    <submittedName>
        <fullName evidence="1">Uncharacterized protein</fullName>
    </submittedName>
</protein>
<gene>
    <name evidence="1" type="ORF">BT1A1_3215</name>
</gene>
<evidence type="ECO:0000313" key="2">
    <source>
        <dbReference type="Proteomes" id="UP000040576"/>
    </source>
</evidence>
<accession>A0A090J2W8</accession>
<proteinExistence type="predicted"/>
<dbReference type="Proteomes" id="UP000040576">
    <property type="component" value="Unassembled WGS sequence"/>
</dbReference>